<evidence type="ECO:0000259" key="6">
    <source>
        <dbReference type="Pfam" id="PF00441"/>
    </source>
</evidence>
<dbReference type="Gene3D" id="1.20.140.10">
    <property type="entry name" value="Butyryl-CoA Dehydrogenase, subunit A, domain 3"/>
    <property type="match status" value="1"/>
</dbReference>
<dbReference type="AlphaFoldDB" id="A0A1T5FUA1"/>
<keyword evidence="9" id="KW-1185">Reference proteome</keyword>
<keyword evidence="3" id="KW-0285">Flavoprotein</keyword>
<dbReference type="InterPro" id="IPR009075">
    <property type="entry name" value="AcylCo_DH/oxidase_C"/>
</dbReference>
<comment type="similarity">
    <text evidence="2">Belongs to the acyl-CoA dehydrogenase family.</text>
</comment>
<evidence type="ECO:0000256" key="1">
    <source>
        <dbReference type="ARBA" id="ARBA00001974"/>
    </source>
</evidence>
<dbReference type="Pfam" id="PF00441">
    <property type="entry name" value="Acyl-CoA_dh_1"/>
    <property type="match status" value="1"/>
</dbReference>
<evidence type="ECO:0000313" key="8">
    <source>
        <dbReference type="EMBL" id="SKB99710.1"/>
    </source>
</evidence>
<keyword evidence="5" id="KW-0560">Oxidoreductase</keyword>
<dbReference type="EMBL" id="FUYP01000045">
    <property type="protein sequence ID" value="SKB99710.1"/>
    <property type="molecule type" value="Genomic_DNA"/>
</dbReference>
<proteinExistence type="inferred from homology"/>
<evidence type="ECO:0000259" key="7">
    <source>
        <dbReference type="Pfam" id="PF02771"/>
    </source>
</evidence>
<evidence type="ECO:0000256" key="2">
    <source>
        <dbReference type="ARBA" id="ARBA00009347"/>
    </source>
</evidence>
<keyword evidence="4" id="KW-0274">FAD</keyword>
<dbReference type="InterPro" id="IPR037069">
    <property type="entry name" value="AcylCoA_DH/ox_N_sf"/>
</dbReference>
<dbReference type="GO" id="GO:0003995">
    <property type="term" value="F:acyl-CoA dehydrogenase activity"/>
    <property type="evidence" value="ECO:0007669"/>
    <property type="project" value="TreeGrafter"/>
</dbReference>
<gene>
    <name evidence="8" type="ORF">SAMN06295937_104515</name>
</gene>
<dbReference type="GO" id="GO:0050660">
    <property type="term" value="F:flavin adenine dinucleotide binding"/>
    <property type="evidence" value="ECO:0007669"/>
    <property type="project" value="InterPro"/>
</dbReference>
<reference evidence="9" key="1">
    <citation type="submission" date="2017-02" db="EMBL/GenBank/DDBJ databases">
        <authorList>
            <person name="Varghese N."/>
            <person name="Submissions S."/>
        </authorList>
    </citation>
    <scope>NUCLEOTIDE SEQUENCE [LARGE SCALE GENOMIC DNA]</scope>
    <source>
        <strain evidence="9">R11H</strain>
    </source>
</reference>
<feature type="domain" description="Acyl-CoA dehydrogenase/oxidase N-terminal" evidence="7">
    <location>
        <begin position="7"/>
        <end position="92"/>
    </location>
</feature>
<dbReference type="PANTHER" id="PTHR43884:SF20">
    <property type="entry name" value="ACYL-COA DEHYDROGENASE FADE28"/>
    <property type="match status" value="1"/>
</dbReference>
<accession>A0A1T5FUA1</accession>
<evidence type="ECO:0000256" key="4">
    <source>
        <dbReference type="ARBA" id="ARBA00022827"/>
    </source>
</evidence>
<evidence type="ECO:0000313" key="9">
    <source>
        <dbReference type="Proteomes" id="UP000190044"/>
    </source>
</evidence>
<dbReference type="SUPFAM" id="SSF56645">
    <property type="entry name" value="Acyl-CoA dehydrogenase NM domain-like"/>
    <property type="match status" value="1"/>
</dbReference>
<dbReference type="InterPro" id="IPR013786">
    <property type="entry name" value="AcylCoA_DH/ox_N"/>
</dbReference>
<dbReference type="Gene3D" id="1.10.540.10">
    <property type="entry name" value="Acyl-CoA dehydrogenase/oxidase, N-terminal domain"/>
    <property type="match status" value="1"/>
</dbReference>
<dbReference type="InterPro" id="IPR036250">
    <property type="entry name" value="AcylCo_DH-like_C"/>
</dbReference>
<dbReference type="PANTHER" id="PTHR43884">
    <property type="entry name" value="ACYL-COA DEHYDROGENASE"/>
    <property type="match status" value="1"/>
</dbReference>
<dbReference type="RefSeq" id="WP_176141690.1">
    <property type="nucleotide sequence ID" value="NZ_FUYP01000045.1"/>
</dbReference>
<comment type="cofactor">
    <cofactor evidence="1">
        <name>FAD</name>
        <dbReference type="ChEBI" id="CHEBI:57692"/>
    </cofactor>
</comment>
<organism evidence="8 9">
    <name type="scientific">Sphingopyxis flava</name>
    <dbReference type="NCBI Taxonomy" id="1507287"/>
    <lineage>
        <taxon>Bacteria</taxon>
        <taxon>Pseudomonadati</taxon>
        <taxon>Pseudomonadota</taxon>
        <taxon>Alphaproteobacteria</taxon>
        <taxon>Sphingomonadales</taxon>
        <taxon>Sphingomonadaceae</taxon>
        <taxon>Sphingopyxis</taxon>
    </lineage>
</organism>
<dbReference type="Pfam" id="PF02771">
    <property type="entry name" value="Acyl-CoA_dh_N"/>
    <property type="match status" value="1"/>
</dbReference>
<sequence length="350" mass="36780">MQDLLAEVRESIATVLDEQCSSLAVHGFTDGRNALDQELQSLVAELGWLAISLPEASGGIGLGSQGLAVLNYELGRASAPGSFLATSVAVEALARSEAAGAEPIAGLIADVVAGSVTLALSASMDVQRTDGAVWLLGDASAKSALIAGEGDDIELIDLDASKAEQLRIWDDTRSVISFPMSACKKVMTLRGLRPTLVSLYALALAADSAGAARGTLDRTIAYMKEREQFGRPIGSFQALKHRAADHQVNAKGADELVWQAAEQIDASLPGALLWSVMAKANVTEVAARIAGDCVQLHGGVGFTCEYDPHLFLKRVRLDEMLLLPNGALRDEAARAFADALGNDDDVLEIA</sequence>
<dbReference type="InterPro" id="IPR009100">
    <property type="entry name" value="AcylCoA_DH/oxidase_NM_dom_sf"/>
</dbReference>
<evidence type="ECO:0000256" key="5">
    <source>
        <dbReference type="ARBA" id="ARBA00023002"/>
    </source>
</evidence>
<evidence type="ECO:0000256" key="3">
    <source>
        <dbReference type="ARBA" id="ARBA00022630"/>
    </source>
</evidence>
<protein>
    <submittedName>
        <fullName evidence="8">Acyl-CoA dehydrogenase</fullName>
    </submittedName>
</protein>
<dbReference type="SUPFAM" id="SSF47203">
    <property type="entry name" value="Acyl-CoA dehydrogenase C-terminal domain-like"/>
    <property type="match status" value="1"/>
</dbReference>
<name>A0A1T5FUA1_9SPHN</name>
<dbReference type="Proteomes" id="UP000190044">
    <property type="component" value="Unassembled WGS sequence"/>
</dbReference>
<feature type="domain" description="Acyl-CoA dehydrogenase/oxidase C-terminal" evidence="6">
    <location>
        <begin position="202"/>
        <end position="320"/>
    </location>
</feature>